<keyword evidence="4" id="KW-1185">Reference proteome</keyword>
<proteinExistence type="predicted"/>
<feature type="coiled-coil region" evidence="1">
    <location>
        <begin position="146"/>
        <end position="187"/>
    </location>
</feature>
<protein>
    <submittedName>
        <fullName evidence="3">Uncharacterized protein</fullName>
    </submittedName>
</protein>
<feature type="region of interest" description="Disordered" evidence="2">
    <location>
        <begin position="114"/>
        <end position="136"/>
    </location>
</feature>
<feature type="compositionally biased region" description="Basic and acidic residues" evidence="2">
    <location>
        <begin position="28"/>
        <end position="39"/>
    </location>
</feature>
<organism evidence="3 4">
    <name type="scientific">Prorocentrum cordatum</name>
    <dbReference type="NCBI Taxonomy" id="2364126"/>
    <lineage>
        <taxon>Eukaryota</taxon>
        <taxon>Sar</taxon>
        <taxon>Alveolata</taxon>
        <taxon>Dinophyceae</taxon>
        <taxon>Prorocentrales</taxon>
        <taxon>Prorocentraceae</taxon>
        <taxon>Prorocentrum</taxon>
    </lineage>
</organism>
<sequence>MVNWSSQRGNRQQQRDGRRGGWTSDWKGWSRDKNGEWKKQEQNKQYVVSGTCGKWKWISRAYKDPLCKCGAMLLSSMPKNEEPSEDDPQLMRIVQGLQGLLGGPQLEVFKKQYGAAADRGEDDDEETGADRGTHLSQQVSLAKRAMQRATAYKDECQKRVDQLREELEQAEESLAVAVAQEAAAKETAATKSREWAAMVRPEEGAAEAVPTPPVAGVAAMGEAEQRIFAQFLAANPAIAGHLGIQVPGGAAGGAPAPAAAAEAPGAPAPGGLAPPGPAAAGVAPAPGAVARAARQAAMGAGAGGGPSGGRAQDARGRSTAAKLKVLLMLVIATLFVSNSEAAIADHPYIDYAANFDYPSFSQ</sequence>
<reference evidence="3" key="1">
    <citation type="submission" date="2023-10" db="EMBL/GenBank/DDBJ databases">
        <authorList>
            <person name="Chen Y."/>
            <person name="Shah S."/>
            <person name="Dougan E. K."/>
            <person name="Thang M."/>
            <person name="Chan C."/>
        </authorList>
    </citation>
    <scope>NUCLEOTIDE SEQUENCE [LARGE SCALE GENOMIC DNA]</scope>
</reference>
<feature type="region of interest" description="Disordered" evidence="2">
    <location>
        <begin position="1"/>
        <end position="39"/>
    </location>
</feature>
<feature type="compositionally biased region" description="Low complexity" evidence="2">
    <location>
        <begin position="253"/>
        <end position="271"/>
    </location>
</feature>
<dbReference type="EMBL" id="CAUYUJ010014226">
    <property type="protein sequence ID" value="CAK0838448.1"/>
    <property type="molecule type" value="Genomic_DNA"/>
</dbReference>
<accession>A0ABN9T0Q3</accession>
<name>A0ABN9T0Q3_9DINO</name>
<keyword evidence="1" id="KW-0175">Coiled coil</keyword>
<dbReference type="Proteomes" id="UP001189429">
    <property type="component" value="Unassembled WGS sequence"/>
</dbReference>
<feature type="non-terminal residue" evidence="3">
    <location>
        <position position="362"/>
    </location>
</feature>
<evidence type="ECO:0000313" key="4">
    <source>
        <dbReference type="Proteomes" id="UP001189429"/>
    </source>
</evidence>
<evidence type="ECO:0000256" key="2">
    <source>
        <dbReference type="SAM" id="MobiDB-lite"/>
    </source>
</evidence>
<comment type="caution">
    <text evidence="3">The sequence shown here is derived from an EMBL/GenBank/DDBJ whole genome shotgun (WGS) entry which is preliminary data.</text>
</comment>
<gene>
    <name evidence="3" type="ORF">PCOR1329_LOCUS34394</name>
</gene>
<evidence type="ECO:0000256" key="1">
    <source>
        <dbReference type="SAM" id="Coils"/>
    </source>
</evidence>
<feature type="region of interest" description="Disordered" evidence="2">
    <location>
        <begin position="250"/>
        <end position="272"/>
    </location>
</feature>
<evidence type="ECO:0000313" key="3">
    <source>
        <dbReference type="EMBL" id="CAK0838448.1"/>
    </source>
</evidence>